<protein>
    <submittedName>
        <fullName evidence="1">Uncharacterized protein</fullName>
    </submittedName>
</protein>
<organism evidence="1 2">
    <name type="scientific">Caldilinea aerophila (strain DSM 14535 / JCM 11387 / NBRC 104270 / STL-6-O1)</name>
    <dbReference type="NCBI Taxonomy" id="926550"/>
    <lineage>
        <taxon>Bacteria</taxon>
        <taxon>Bacillati</taxon>
        <taxon>Chloroflexota</taxon>
        <taxon>Caldilineae</taxon>
        <taxon>Caldilineales</taxon>
        <taxon>Caldilineaceae</taxon>
        <taxon>Caldilinea</taxon>
    </lineage>
</organism>
<dbReference type="HOGENOM" id="CLU_1812207_0_0_0"/>
<reference evidence="1 2" key="1">
    <citation type="submission" date="2012-02" db="EMBL/GenBank/DDBJ databases">
        <title>Complete genome sequence of Caldilinea aerophila DSM 14535 (= NBRC 102666).</title>
        <authorList>
            <person name="Oguchi A."/>
            <person name="Hosoyama A."/>
            <person name="Sekine M."/>
            <person name="Fukai R."/>
            <person name="Kato Y."/>
            <person name="Nakamura S."/>
            <person name="Hanada S."/>
            <person name="Yamazaki S."/>
            <person name="Fujita N."/>
        </authorList>
    </citation>
    <scope>NUCLEOTIDE SEQUENCE [LARGE SCALE GENOMIC DNA]</scope>
    <source>
        <strain evidence="2">DSM 14535 / JCM 11387 / NBRC 104270 / STL-6-O1</strain>
    </source>
</reference>
<dbReference type="STRING" id="926550.CLDAP_23170"/>
<keyword evidence="2" id="KW-1185">Reference proteome</keyword>
<evidence type="ECO:0000313" key="1">
    <source>
        <dbReference type="EMBL" id="BAM00357.1"/>
    </source>
</evidence>
<dbReference type="Proteomes" id="UP000007880">
    <property type="component" value="Chromosome"/>
</dbReference>
<dbReference type="KEGG" id="cap:CLDAP_23170"/>
<gene>
    <name evidence="1" type="ordered locus">CLDAP_23170</name>
</gene>
<accession>I0I519</accession>
<proteinExistence type="predicted"/>
<sequence length="142" mass="16095">MEVTRAKQILKLSGYSLHTFAEFSINLPSAQAQLAFDLLDGQAIDAAVSQHGVDARGVPVRGRLRAQPLDAVKQCAAEVLRMRQPIAWAVPGPKRRERVILKVGVVVKMKQRCAYHLDERICFILWLILQYIFFRHSRTLDS</sequence>
<dbReference type="EMBL" id="AP012337">
    <property type="protein sequence ID" value="BAM00357.1"/>
    <property type="molecule type" value="Genomic_DNA"/>
</dbReference>
<name>I0I519_CALAS</name>
<dbReference type="AlphaFoldDB" id="I0I519"/>
<evidence type="ECO:0000313" key="2">
    <source>
        <dbReference type="Proteomes" id="UP000007880"/>
    </source>
</evidence>